<organism evidence="1 2">
    <name type="scientific">Pistacia integerrima</name>
    <dbReference type="NCBI Taxonomy" id="434235"/>
    <lineage>
        <taxon>Eukaryota</taxon>
        <taxon>Viridiplantae</taxon>
        <taxon>Streptophyta</taxon>
        <taxon>Embryophyta</taxon>
        <taxon>Tracheophyta</taxon>
        <taxon>Spermatophyta</taxon>
        <taxon>Magnoliopsida</taxon>
        <taxon>eudicotyledons</taxon>
        <taxon>Gunneridae</taxon>
        <taxon>Pentapetalae</taxon>
        <taxon>rosids</taxon>
        <taxon>malvids</taxon>
        <taxon>Sapindales</taxon>
        <taxon>Anacardiaceae</taxon>
        <taxon>Pistacia</taxon>
    </lineage>
</organism>
<name>A0ACC0XCZ1_9ROSI</name>
<keyword evidence="2" id="KW-1185">Reference proteome</keyword>
<dbReference type="EMBL" id="CM047748">
    <property type="protein sequence ID" value="KAJ0015159.1"/>
    <property type="molecule type" value="Genomic_DNA"/>
</dbReference>
<comment type="caution">
    <text evidence="1">The sequence shown here is derived from an EMBL/GenBank/DDBJ whole genome shotgun (WGS) entry which is preliminary data.</text>
</comment>
<evidence type="ECO:0000313" key="2">
    <source>
        <dbReference type="Proteomes" id="UP001163603"/>
    </source>
</evidence>
<accession>A0ACC0XCZ1</accession>
<dbReference type="Proteomes" id="UP001163603">
    <property type="component" value="Chromosome 13"/>
</dbReference>
<sequence>MKVQGDSVNVKVKEKKERAKVPFHIPTIKKPQEKYNILVNNLNQPFQHVWLQRSEDNQRFLHSLASLSVLDFVHKDIGYVEPVKPTSLEETPFKLVEEVKDLKELAAKFRSVNEFAASRVLKLERNSLEYLLQRFCGVTANKE</sequence>
<protein>
    <submittedName>
        <fullName evidence="1">Uncharacterized protein</fullName>
    </submittedName>
</protein>
<gene>
    <name evidence="1" type="ORF">Pint_20017</name>
</gene>
<proteinExistence type="predicted"/>
<reference evidence="2" key="1">
    <citation type="journal article" date="2023" name="G3 (Bethesda)">
        <title>Genome assembly and association tests identify interacting loci associated with vigor, precocity, and sex in interspecific pistachio rootstocks.</title>
        <authorList>
            <person name="Palmer W."/>
            <person name="Jacygrad E."/>
            <person name="Sagayaradj S."/>
            <person name="Cavanaugh K."/>
            <person name="Han R."/>
            <person name="Bertier L."/>
            <person name="Beede B."/>
            <person name="Kafkas S."/>
            <person name="Golino D."/>
            <person name="Preece J."/>
            <person name="Michelmore R."/>
        </authorList>
    </citation>
    <scope>NUCLEOTIDE SEQUENCE [LARGE SCALE GENOMIC DNA]</scope>
</reference>
<evidence type="ECO:0000313" key="1">
    <source>
        <dbReference type="EMBL" id="KAJ0015159.1"/>
    </source>
</evidence>